<keyword evidence="2" id="KW-1185">Reference proteome</keyword>
<dbReference type="EMBL" id="CABITT030000008">
    <property type="protein sequence ID" value="VVB17478.1"/>
    <property type="molecule type" value="Genomic_DNA"/>
</dbReference>
<organism evidence="1 2">
    <name type="scientific">Arabis nemorensis</name>
    <dbReference type="NCBI Taxonomy" id="586526"/>
    <lineage>
        <taxon>Eukaryota</taxon>
        <taxon>Viridiplantae</taxon>
        <taxon>Streptophyta</taxon>
        <taxon>Embryophyta</taxon>
        <taxon>Tracheophyta</taxon>
        <taxon>Spermatophyta</taxon>
        <taxon>Magnoliopsida</taxon>
        <taxon>eudicotyledons</taxon>
        <taxon>Gunneridae</taxon>
        <taxon>Pentapetalae</taxon>
        <taxon>rosids</taxon>
        <taxon>malvids</taxon>
        <taxon>Brassicales</taxon>
        <taxon>Brassicaceae</taxon>
        <taxon>Arabideae</taxon>
        <taxon>Arabis</taxon>
    </lineage>
</organism>
<protein>
    <submittedName>
        <fullName evidence="1">Uncharacterized protein</fullName>
    </submittedName>
</protein>
<evidence type="ECO:0000313" key="2">
    <source>
        <dbReference type="Proteomes" id="UP000489600"/>
    </source>
</evidence>
<name>A0A565CUT7_9BRAS</name>
<comment type="caution">
    <text evidence="1">The sequence shown here is derived from an EMBL/GenBank/DDBJ whole genome shotgun (WGS) entry which is preliminary data.</text>
</comment>
<gene>
    <name evidence="1" type="ORF">ANE_LOCUS27922</name>
</gene>
<reference evidence="1" key="1">
    <citation type="submission" date="2019-07" db="EMBL/GenBank/DDBJ databases">
        <authorList>
            <person name="Dittberner H."/>
        </authorList>
    </citation>
    <scope>NUCLEOTIDE SEQUENCE [LARGE SCALE GENOMIC DNA]</scope>
</reference>
<dbReference type="Proteomes" id="UP000489600">
    <property type="component" value="Unassembled WGS sequence"/>
</dbReference>
<sequence>MKLSIQIKIVVVYLLTKTNNPYSEEDFVTCEDDGSGTSEEEVILACGAEAAESSGNSDNM</sequence>
<accession>A0A565CUT7</accession>
<dbReference type="AlphaFoldDB" id="A0A565CUT7"/>
<proteinExistence type="predicted"/>
<evidence type="ECO:0000313" key="1">
    <source>
        <dbReference type="EMBL" id="VVB17478.1"/>
    </source>
</evidence>